<keyword evidence="6" id="KW-0732">Signal</keyword>
<gene>
    <name evidence="9" type="ORF">DN069_12690</name>
</gene>
<evidence type="ECO:0000256" key="6">
    <source>
        <dbReference type="SAM" id="SignalP"/>
    </source>
</evidence>
<dbReference type="InterPro" id="IPR008928">
    <property type="entry name" value="6-hairpin_glycosidase_sf"/>
</dbReference>
<dbReference type="EMBL" id="QKYN01000046">
    <property type="protein sequence ID" value="RAG85221.1"/>
    <property type="molecule type" value="Genomic_DNA"/>
</dbReference>
<sequence length="645" mass="66780">MPLPHRRRTTTGLAALVVSAAVATVPLGLGAPAAQAASTARLRVDQAGFLPGEVKQAYLMTGSAVSSVAFHIVDTAGATVLSGTVGGASRGGWNKAYPDVYPITFSGLTAPGSYRLVVSGGATATSPVFRVEAASSLYGKLVADGVSFFQNQRDGASVLPGPLKRQPSHPNDAHANVYAWPDFAAGGSDTITDSDLKKIGGPVDVSGGWFDAGDFLKFTHTAAFSDTLLLASQRALGPAAPDALAAEAHYGEQWLNKMWNQQTRTLYLQVGIGSGNAAGTFHGDHDLWRLPQQDDGDTTTADRYAATHRPAFEAAAPGKPISPNVVGRVSAAFALAAQVDAQRDPAQAAAEYQAATSLYAMADTSNPPATLTTALPNAYYPESTWHDDMELGGAEIALAAQALGRSASPYLAQAATWAKDYLAGDTGDTFNLYDTSALAHADLLKALAAAGDPAGLAVTPAALTADLKRQVRAGATKAGGDIFHAGGDYTNFDVDAHTFGFLTIEALYRQATGDRSYEAFATEQRDWLLGANAWGTSFMVGEGSTFPDCMQHQVANLSGSTDGKGALDVGGVVNGPNNPSNFTGGLGGYQTGMVACPPGGADPFNAFTGHDSRFSDDVRSWQTDEPALDMTGSAVLGAALQQSVH</sequence>
<dbReference type="OrthoDB" id="9808897at2"/>
<dbReference type="GO" id="GO:0000272">
    <property type="term" value="P:polysaccharide catabolic process"/>
    <property type="evidence" value="ECO:0007669"/>
    <property type="project" value="UniProtKB-KW"/>
</dbReference>
<keyword evidence="3" id="KW-0119">Carbohydrate metabolism</keyword>
<dbReference type="InterPro" id="IPR001701">
    <property type="entry name" value="Glyco_hydro_9"/>
</dbReference>
<dbReference type="Pfam" id="PF00759">
    <property type="entry name" value="Glyco_hydro_9"/>
    <property type="match status" value="1"/>
</dbReference>
<comment type="similarity">
    <text evidence="1">Belongs to the glycosyl hydrolase 9 (cellulase E) family.</text>
</comment>
<accession>A0A2X0IPV5</accession>
<evidence type="ECO:0000256" key="5">
    <source>
        <dbReference type="ARBA" id="ARBA00023326"/>
    </source>
</evidence>
<name>A0A2X0IPV5_9ACTN</name>
<dbReference type="Proteomes" id="UP000248889">
    <property type="component" value="Unassembled WGS sequence"/>
</dbReference>
<evidence type="ECO:0000256" key="1">
    <source>
        <dbReference type="ARBA" id="ARBA00007072"/>
    </source>
</evidence>
<dbReference type="PROSITE" id="PS51318">
    <property type="entry name" value="TAT"/>
    <property type="match status" value="1"/>
</dbReference>
<dbReference type="InterPro" id="IPR013783">
    <property type="entry name" value="Ig-like_fold"/>
</dbReference>
<evidence type="ECO:0000259" key="7">
    <source>
        <dbReference type="Pfam" id="PF00759"/>
    </source>
</evidence>
<reference evidence="9 10" key="1">
    <citation type="submission" date="2018-06" db="EMBL/GenBank/DDBJ databases">
        <title>Streptacidiphilus pinicola sp. nov., isolated from pine grove soil.</title>
        <authorList>
            <person name="Roh S.G."/>
            <person name="Park S."/>
            <person name="Kim M.-K."/>
            <person name="Yun B.-R."/>
            <person name="Park J."/>
            <person name="Kim M.J."/>
            <person name="Kim Y.S."/>
            <person name="Kim S.B."/>
        </authorList>
    </citation>
    <scope>NUCLEOTIDE SEQUENCE [LARGE SCALE GENOMIC DNA]</scope>
    <source>
        <strain evidence="9 10">MMS16-CNU450</strain>
    </source>
</reference>
<evidence type="ECO:0000256" key="2">
    <source>
        <dbReference type="ARBA" id="ARBA00022801"/>
    </source>
</evidence>
<keyword evidence="4" id="KW-0326">Glycosidase</keyword>
<organism evidence="9 10">
    <name type="scientific">Streptacidiphilus pinicola</name>
    <dbReference type="NCBI Taxonomy" id="2219663"/>
    <lineage>
        <taxon>Bacteria</taxon>
        <taxon>Bacillati</taxon>
        <taxon>Actinomycetota</taxon>
        <taxon>Actinomycetes</taxon>
        <taxon>Kitasatosporales</taxon>
        <taxon>Streptomycetaceae</taxon>
        <taxon>Streptacidiphilus</taxon>
    </lineage>
</organism>
<dbReference type="Gene3D" id="2.60.40.10">
    <property type="entry name" value="Immunoglobulins"/>
    <property type="match status" value="1"/>
</dbReference>
<evidence type="ECO:0000313" key="10">
    <source>
        <dbReference type="Proteomes" id="UP000248889"/>
    </source>
</evidence>
<feature type="signal peptide" evidence="6">
    <location>
        <begin position="1"/>
        <end position="36"/>
    </location>
</feature>
<proteinExistence type="inferred from homology"/>
<dbReference type="Gene3D" id="1.50.10.10">
    <property type="match status" value="1"/>
</dbReference>
<dbReference type="PANTHER" id="PTHR22298">
    <property type="entry name" value="ENDO-1,4-BETA-GLUCANASE"/>
    <property type="match status" value="1"/>
</dbReference>
<evidence type="ECO:0000256" key="3">
    <source>
        <dbReference type="ARBA" id="ARBA00023277"/>
    </source>
</evidence>
<feature type="domain" description="Glycoside hydrolase family 9" evidence="7">
    <location>
        <begin position="138"/>
        <end position="635"/>
    </location>
</feature>
<evidence type="ECO:0000259" key="8">
    <source>
        <dbReference type="Pfam" id="PF02927"/>
    </source>
</evidence>
<protein>
    <submittedName>
        <fullName evidence="9">Glycoside hydrolase</fullName>
    </submittedName>
</protein>
<keyword evidence="5" id="KW-0624">Polysaccharide degradation</keyword>
<feature type="domain" description="Cellulase Ig-like" evidence="8">
    <location>
        <begin position="39"/>
        <end position="120"/>
    </location>
</feature>
<dbReference type="Pfam" id="PF02927">
    <property type="entry name" value="CelD_N"/>
    <property type="match status" value="1"/>
</dbReference>
<dbReference type="GO" id="GO:0008810">
    <property type="term" value="F:cellulase activity"/>
    <property type="evidence" value="ECO:0007669"/>
    <property type="project" value="InterPro"/>
</dbReference>
<dbReference type="InterPro" id="IPR004197">
    <property type="entry name" value="Cellulase_Ig-like"/>
</dbReference>
<dbReference type="InterPro" id="IPR014756">
    <property type="entry name" value="Ig_E-set"/>
</dbReference>
<evidence type="ECO:0000256" key="4">
    <source>
        <dbReference type="ARBA" id="ARBA00023295"/>
    </source>
</evidence>
<evidence type="ECO:0000313" key="9">
    <source>
        <dbReference type="EMBL" id="RAG85221.1"/>
    </source>
</evidence>
<dbReference type="InterPro" id="IPR012341">
    <property type="entry name" value="6hp_glycosidase-like_sf"/>
</dbReference>
<dbReference type="SUPFAM" id="SSF81296">
    <property type="entry name" value="E set domains"/>
    <property type="match status" value="1"/>
</dbReference>
<dbReference type="CDD" id="cd02850">
    <property type="entry name" value="E_set_Cellulase_N"/>
    <property type="match status" value="1"/>
</dbReference>
<keyword evidence="10" id="KW-1185">Reference proteome</keyword>
<feature type="chain" id="PRO_5015865514" evidence="6">
    <location>
        <begin position="37"/>
        <end position="645"/>
    </location>
</feature>
<dbReference type="RefSeq" id="WP_111501050.1">
    <property type="nucleotide sequence ID" value="NZ_QKYN01000046.1"/>
</dbReference>
<dbReference type="AlphaFoldDB" id="A0A2X0IPV5"/>
<dbReference type="InterPro" id="IPR006311">
    <property type="entry name" value="TAT_signal"/>
</dbReference>
<comment type="caution">
    <text evidence="9">The sequence shown here is derived from an EMBL/GenBank/DDBJ whole genome shotgun (WGS) entry which is preliminary data.</text>
</comment>
<keyword evidence="2 9" id="KW-0378">Hydrolase</keyword>
<dbReference type="SUPFAM" id="SSF48208">
    <property type="entry name" value="Six-hairpin glycosidases"/>
    <property type="match status" value="1"/>
</dbReference>